<comment type="caution">
    <text evidence="2">The sequence shown here is derived from an EMBL/GenBank/DDBJ whole genome shotgun (WGS) entry which is preliminary data.</text>
</comment>
<evidence type="ECO:0000256" key="1">
    <source>
        <dbReference type="SAM" id="MobiDB-lite"/>
    </source>
</evidence>
<dbReference type="GO" id="GO:0016787">
    <property type="term" value="F:hydrolase activity"/>
    <property type="evidence" value="ECO:0007669"/>
    <property type="project" value="InterPro"/>
</dbReference>
<sequence>MSKLGSVEDTSHPQHLPQQPTWPDWYQNEFVPPAYEEWIWKDMDGNVCADGSPTGLAYNLKANATELLIFFIGGGACWNTDGCFTHISSVNLKGYGNATFQAKDRLSFENQLILTSRNPAAKNPWAKSSFVFVLYCTGDFHAGNAVATYAGAPAPIHHKGHQNFQNILKFLADAVPNMSDVWVTGVSAAATVPR</sequence>
<evidence type="ECO:0000313" key="3">
    <source>
        <dbReference type="Proteomes" id="UP000658997"/>
    </source>
</evidence>
<keyword evidence="3" id="KW-1185">Reference proteome</keyword>
<protein>
    <submittedName>
        <fullName evidence="2">Uncharacterized protein</fullName>
    </submittedName>
</protein>
<dbReference type="PANTHER" id="PTHR21562">
    <property type="entry name" value="NOTUM-RELATED"/>
    <property type="match status" value="1"/>
</dbReference>
<accession>A0A8H8TTY6</accession>
<dbReference type="Proteomes" id="UP000658997">
    <property type="component" value="Unassembled WGS sequence"/>
</dbReference>
<dbReference type="EMBL" id="ULHB01000111">
    <property type="protein sequence ID" value="SYW82467.1"/>
    <property type="molecule type" value="Genomic_DNA"/>
</dbReference>
<organism evidence="2 3">
    <name type="scientific">Ustilago bromivora</name>
    <dbReference type="NCBI Taxonomy" id="307758"/>
    <lineage>
        <taxon>Eukaryota</taxon>
        <taxon>Fungi</taxon>
        <taxon>Dikarya</taxon>
        <taxon>Basidiomycota</taxon>
        <taxon>Ustilaginomycotina</taxon>
        <taxon>Ustilaginomycetes</taxon>
        <taxon>Ustilaginales</taxon>
        <taxon>Ustilaginaceae</taxon>
        <taxon>Ustilago</taxon>
    </lineage>
</organism>
<reference evidence="2" key="1">
    <citation type="submission" date="2018-08" db="EMBL/GenBank/DDBJ databases">
        <authorList>
            <person name="Guldener U."/>
        </authorList>
    </citation>
    <scope>NUCLEOTIDE SEQUENCE</scope>
    <source>
        <strain evidence="2">UB2</strain>
    </source>
</reference>
<proteinExistence type="predicted"/>
<gene>
    <name evidence="2" type="ORF">UBRO2_04589</name>
</gene>
<name>A0A8H8TTY6_9BASI</name>
<feature type="region of interest" description="Disordered" evidence="1">
    <location>
        <begin position="1"/>
        <end position="24"/>
    </location>
</feature>
<dbReference type="AlphaFoldDB" id="A0A8H8TTY6"/>
<dbReference type="PANTHER" id="PTHR21562:SF83">
    <property type="entry name" value="PECTIN ACETYLESTERASE 4"/>
    <property type="match status" value="1"/>
</dbReference>
<dbReference type="InterPro" id="IPR004963">
    <property type="entry name" value="PAE/NOTUM"/>
</dbReference>
<evidence type="ECO:0000313" key="2">
    <source>
        <dbReference type="EMBL" id="SYW82467.1"/>
    </source>
</evidence>
<dbReference type="Pfam" id="PF03283">
    <property type="entry name" value="PAE"/>
    <property type="match status" value="1"/>
</dbReference>